<reference evidence="9 10" key="1">
    <citation type="submission" date="2023-07" db="EMBL/GenBank/DDBJ databases">
        <title>Sorghum-associated microbial communities from plants grown in Nebraska, USA.</title>
        <authorList>
            <person name="Schachtman D."/>
        </authorList>
    </citation>
    <scope>NUCLEOTIDE SEQUENCE [LARGE SCALE GENOMIC DNA]</scope>
    <source>
        <strain evidence="9 10">BE316</strain>
    </source>
</reference>
<comment type="caution">
    <text evidence="9">The sequence shown here is derived from an EMBL/GenBank/DDBJ whole genome shotgun (WGS) entry which is preliminary data.</text>
</comment>
<evidence type="ECO:0000313" key="9">
    <source>
        <dbReference type="EMBL" id="MDR7333163.1"/>
    </source>
</evidence>
<keyword evidence="1" id="KW-0001">2Fe-2S</keyword>
<evidence type="ECO:0000256" key="2">
    <source>
        <dbReference type="ARBA" id="ARBA00022723"/>
    </source>
</evidence>
<dbReference type="InterPro" id="IPR000551">
    <property type="entry name" value="MerR-type_HTH_dom"/>
</dbReference>
<dbReference type="PANTHER" id="PTHR30204">
    <property type="entry name" value="REDOX-CYCLING DRUG-SENSING TRANSCRIPTIONAL ACTIVATOR SOXR"/>
    <property type="match status" value="1"/>
</dbReference>
<keyword evidence="2" id="KW-0479">Metal-binding</keyword>
<dbReference type="PROSITE" id="PS00552">
    <property type="entry name" value="HTH_MERR_1"/>
    <property type="match status" value="1"/>
</dbReference>
<proteinExistence type="predicted"/>
<dbReference type="PANTHER" id="PTHR30204:SF0">
    <property type="entry name" value="REDOX-SENSITIVE TRANSCRIPTIONAL ACTIVATOR SOXR"/>
    <property type="match status" value="1"/>
</dbReference>
<sequence>MKSSPHDPTPRLSIGQLAQRSGIATSALRFYETEGLITASRSSGGHRQYPRHVLRRVAFIRAAQVVGLTLPQIKAALATLPDGRTPTKADWTRLSAGWAPLLDARIAALQELRGKLTGCIGCGCLSLKACALYNPDDKVSDQGAGARLLRIEPGA</sequence>
<dbReference type="CDD" id="cd01110">
    <property type="entry name" value="HTH_SoxR"/>
    <property type="match status" value="1"/>
</dbReference>
<evidence type="ECO:0000313" key="10">
    <source>
        <dbReference type="Proteomes" id="UP001180825"/>
    </source>
</evidence>
<accession>A0ABU2A991</accession>
<dbReference type="InterPro" id="IPR047057">
    <property type="entry name" value="MerR_fam"/>
</dbReference>
<dbReference type="InterPro" id="IPR010211">
    <property type="entry name" value="Redox-sen_tscrpt-act_SoxR"/>
</dbReference>
<dbReference type="InterPro" id="IPR015358">
    <property type="entry name" value="Tscrpt_reg_MerR_DNA-bd"/>
</dbReference>
<evidence type="ECO:0000256" key="3">
    <source>
        <dbReference type="ARBA" id="ARBA00023004"/>
    </source>
</evidence>
<gene>
    <name evidence="9" type="ORF">J2X21_002297</name>
</gene>
<keyword evidence="6" id="KW-0238">DNA-binding</keyword>
<dbReference type="Pfam" id="PF00376">
    <property type="entry name" value="MerR"/>
    <property type="match status" value="1"/>
</dbReference>
<dbReference type="SMART" id="SM00422">
    <property type="entry name" value="HTH_MERR"/>
    <property type="match status" value="1"/>
</dbReference>
<dbReference type="PRINTS" id="PR00040">
    <property type="entry name" value="HTHMERR"/>
</dbReference>
<dbReference type="SUPFAM" id="SSF46955">
    <property type="entry name" value="Putative DNA-binding domain"/>
    <property type="match status" value="1"/>
</dbReference>
<dbReference type="NCBIfam" id="TIGR01950">
    <property type="entry name" value="SoxR"/>
    <property type="match status" value="1"/>
</dbReference>
<keyword evidence="3" id="KW-0408">Iron</keyword>
<evidence type="ECO:0000256" key="5">
    <source>
        <dbReference type="ARBA" id="ARBA00023015"/>
    </source>
</evidence>
<evidence type="ECO:0000256" key="6">
    <source>
        <dbReference type="ARBA" id="ARBA00023125"/>
    </source>
</evidence>
<protein>
    <submittedName>
        <fullName evidence="9">MerR family redox-sensitive transcriptional activator SoxR</fullName>
    </submittedName>
</protein>
<dbReference type="EMBL" id="JAVDXV010000004">
    <property type="protein sequence ID" value="MDR7333163.1"/>
    <property type="molecule type" value="Genomic_DNA"/>
</dbReference>
<dbReference type="Proteomes" id="UP001180825">
    <property type="component" value="Unassembled WGS sequence"/>
</dbReference>
<evidence type="ECO:0000256" key="7">
    <source>
        <dbReference type="ARBA" id="ARBA00023163"/>
    </source>
</evidence>
<dbReference type="InterPro" id="IPR009061">
    <property type="entry name" value="DNA-bd_dom_put_sf"/>
</dbReference>
<keyword evidence="4" id="KW-0411">Iron-sulfur</keyword>
<dbReference type="PROSITE" id="PS50937">
    <property type="entry name" value="HTH_MERR_2"/>
    <property type="match status" value="1"/>
</dbReference>
<dbReference type="Gene3D" id="1.10.1660.10">
    <property type="match status" value="1"/>
</dbReference>
<keyword evidence="7" id="KW-0804">Transcription</keyword>
<feature type="domain" description="HTH merR-type" evidence="8">
    <location>
        <begin position="11"/>
        <end position="79"/>
    </location>
</feature>
<name>A0ABU2A991_9BURK</name>
<evidence type="ECO:0000256" key="1">
    <source>
        <dbReference type="ARBA" id="ARBA00022714"/>
    </source>
</evidence>
<evidence type="ECO:0000259" key="8">
    <source>
        <dbReference type="PROSITE" id="PS50937"/>
    </source>
</evidence>
<dbReference type="Pfam" id="PF09278">
    <property type="entry name" value="MerR-DNA-bind"/>
    <property type="match status" value="1"/>
</dbReference>
<evidence type="ECO:0000256" key="4">
    <source>
        <dbReference type="ARBA" id="ARBA00023014"/>
    </source>
</evidence>
<organism evidence="9 10">
    <name type="scientific">Roseateles asaccharophilus</name>
    <dbReference type="NCBI Taxonomy" id="582607"/>
    <lineage>
        <taxon>Bacteria</taxon>
        <taxon>Pseudomonadati</taxon>
        <taxon>Pseudomonadota</taxon>
        <taxon>Betaproteobacteria</taxon>
        <taxon>Burkholderiales</taxon>
        <taxon>Sphaerotilaceae</taxon>
        <taxon>Roseateles</taxon>
    </lineage>
</organism>
<keyword evidence="5" id="KW-0805">Transcription regulation</keyword>
<keyword evidence="10" id="KW-1185">Reference proteome</keyword>